<feature type="transmembrane region" description="Helical" evidence="1">
    <location>
        <begin position="6"/>
        <end position="35"/>
    </location>
</feature>
<evidence type="ECO:0000313" key="3">
    <source>
        <dbReference type="Proteomes" id="UP000327439"/>
    </source>
</evidence>
<evidence type="ECO:0000256" key="1">
    <source>
        <dbReference type="SAM" id="Phobius"/>
    </source>
</evidence>
<keyword evidence="3" id="KW-1185">Reference proteome</keyword>
<dbReference type="AlphaFoldDB" id="A0A5J5WDY8"/>
<proteinExistence type="predicted"/>
<dbReference type="EMBL" id="CM018204">
    <property type="protein sequence ID" value="KAB2089427.1"/>
    <property type="molecule type" value="Genomic_DNA"/>
</dbReference>
<sequence length="120" mass="13366">MIPSLLVPFLSFDFCCDCFLSICSALFWFCFNYFASLANVVFRNSVPSFCSQFLTLASLPLKSAVHNFGSSPWPNINSLRIPFLICSCLRFQSALYPVDSLIMGWLLHQGTEGAVSVDFG</sequence>
<reference evidence="3" key="1">
    <citation type="journal article" date="2020" name="Nat. Genet.">
        <title>Genomic diversifications of five Gossypium allopolyploid species and their impact on cotton improvement.</title>
        <authorList>
            <person name="Chen Z.J."/>
            <person name="Sreedasyam A."/>
            <person name="Ando A."/>
            <person name="Song Q."/>
            <person name="De Santiago L.M."/>
            <person name="Hulse-Kemp A.M."/>
            <person name="Ding M."/>
            <person name="Ye W."/>
            <person name="Kirkbride R.C."/>
            <person name="Jenkins J."/>
            <person name="Plott C."/>
            <person name="Lovell J."/>
            <person name="Lin Y.M."/>
            <person name="Vaughn R."/>
            <person name="Liu B."/>
            <person name="Simpson S."/>
            <person name="Scheffler B.E."/>
            <person name="Wen L."/>
            <person name="Saski C.A."/>
            <person name="Grover C.E."/>
            <person name="Hu G."/>
            <person name="Conover J.L."/>
            <person name="Carlson J.W."/>
            <person name="Shu S."/>
            <person name="Boston L.B."/>
            <person name="Williams M."/>
            <person name="Peterson D.G."/>
            <person name="McGee K."/>
            <person name="Jones D.C."/>
            <person name="Wendel J.F."/>
            <person name="Stelly D.M."/>
            <person name="Grimwood J."/>
            <person name="Schmutz J."/>
        </authorList>
    </citation>
    <scope>NUCLEOTIDE SEQUENCE [LARGE SCALE GENOMIC DNA]</scope>
    <source>
        <strain evidence="3">cv. 3-79</strain>
    </source>
</reference>
<keyword evidence="1" id="KW-1133">Transmembrane helix</keyword>
<keyword evidence="1" id="KW-0812">Transmembrane</keyword>
<gene>
    <name evidence="2" type="ORF">ES319_A03G060400v1</name>
</gene>
<name>A0A5J5WDY8_GOSBA</name>
<evidence type="ECO:0000313" key="2">
    <source>
        <dbReference type="EMBL" id="KAB2089427.1"/>
    </source>
</evidence>
<accession>A0A5J5WDY8</accession>
<keyword evidence="1" id="KW-0472">Membrane</keyword>
<protein>
    <submittedName>
        <fullName evidence="2">Uncharacterized protein</fullName>
    </submittedName>
</protein>
<organism evidence="2 3">
    <name type="scientific">Gossypium barbadense</name>
    <name type="common">Sea Island cotton</name>
    <name type="synonym">Hibiscus barbadensis</name>
    <dbReference type="NCBI Taxonomy" id="3634"/>
    <lineage>
        <taxon>Eukaryota</taxon>
        <taxon>Viridiplantae</taxon>
        <taxon>Streptophyta</taxon>
        <taxon>Embryophyta</taxon>
        <taxon>Tracheophyta</taxon>
        <taxon>Spermatophyta</taxon>
        <taxon>Magnoliopsida</taxon>
        <taxon>eudicotyledons</taxon>
        <taxon>Gunneridae</taxon>
        <taxon>Pentapetalae</taxon>
        <taxon>rosids</taxon>
        <taxon>malvids</taxon>
        <taxon>Malvales</taxon>
        <taxon>Malvaceae</taxon>
        <taxon>Malvoideae</taxon>
        <taxon>Gossypium</taxon>
    </lineage>
</organism>
<dbReference type="Proteomes" id="UP000327439">
    <property type="component" value="Chromosome A03"/>
</dbReference>